<dbReference type="Proteomes" id="UP001216828">
    <property type="component" value="Chromosome"/>
</dbReference>
<proteinExistence type="predicted"/>
<organism evidence="1 2">
    <name type="scientific">Stenotrophomonas forensis</name>
    <dbReference type="NCBI Taxonomy" id="2871169"/>
    <lineage>
        <taxon>Bacteria</taxon>
        <taxon>Pseudomonadati</taxon>
        <taxon>Pseudomonadota</taxon>
        <taxon>Gammaproteobacteria</taxon>
        <taxon>Lysobacterales</taxon>
        <taxon>Lysobacteraceae</taxon>
        <taxon>Stenotrophomonas</taxon>
        <taxon>Stenotrophomonas maltophilia group</taxon>
    </lineage>
</organism>
<dbReference type="RefSeq" id="WP_274510479.1">
    <property type="nucleotide sequence ID" value="NZ_CP082270.1"/>
</dbReference>
<evidence type="ECO:0000313" key="1">
    <source>
        <dbReference type="EMBL" id="WDM61832.1"/>
    </source>
</evidence>
<protein>
    <submittedName>
        <fullName evidence="1">Uncharacterized protein</fullName>
    </submittedName>
</protein>
<dbReference type="EMBL" id="CP082270">
    <property type="protein sequence ID" value="WDM61832.1"/>
    <property type="molecule type" value="Genomic_DNA"/>
</dbReference>
<accession>A0ABY7XWG1</accession>
<name>A0ABY7XWG1_9GAMM</name>
<sequence length="144" mass="15451">MSANDACARVAKFPGVLKEKAEGLVRNVADIVAANDDLDFTPRQSPPRCSATVDGVLLSTGQDVIATHQDGKLAFLYLHVVDAPLKEEQAQAQLHLAQFIADAKELNADVIIVDVARKKLITTSEPYDAEEVRAIVASAVSKLN</sequence>
<gene>
    <name evidence="1" type="ORF">K5L94_11760</name>
</gene>
<keyword evidence="2" id="KW-1185">Reference proteome</keyword>
<evidence type="ECO:0000313" key="2">
    <source>
        <dbReference type="Proteomes" id="UP001216828"/>
    </source>
</evidence>
<reference evidence="1 2" key="1">
    <citation type="submission" date="2021-08" db="EMBL/GenBank/DDBJ databases">
        <title>Stenotrophomonas forensis sp. nov., isolated from contaminated viral transport media.</title>
        <authorList>
            <person name="Nguyen S.V."/>
            <person name="Edwards D."/>
            <person name="Scott S."/>
            <person name="Doss J."/>
            <person name="Merid S."/>
            <person name="Zelaya E."/>
            <person name="Maza C."/>
            <person name="Mann M."/>
            <person name="Hamilton B."/>
            <person name="Blackwell R."/>
            <person name="Tran A."/>
            <person name="Hauser J."/>
        </authorList>
    </citation>
    <scope>NUCLEOTIDE SEQUENCE [LARGE SCALE GENOMIC DNA]</scope>
    <source>
        <strain evidence="1 2">DFS-20110405</strain>
    </source>
</reference>